<dbReference type="AlphaFoldDB" id="A0A9X3YMI6"/>
<keyword evidence="2 5" id="KW-0812">Transmembrane</keyword>
<evidence type="ECO:0000256" key="3">
    <source>
        <dbReference type="ARBA" id="ARBA00022989"/>
    </source>
</evidence>
<feature type="transmembrane region" description="Helical" evidence="5">
    <location>
        <begin position="82"/>
        <end position="104"/>
    </location>
</feature>
<dbReference type="RefSeq" id="WP_263542290.1">
    <property type="nucleotide sequence ID" value="NZ_JAOVZO020000019.1"/>
</dbReference>
<feature type="transmembrane region" description="Helical" evidence="5">
    <location>
        <begin position="27"/>
        <end position="48"/>
    </location>
</feature>
<keyword evidence="8" id="KW-1185">Reference proteome</keyword>
<keyword evidence="3 5" id="KW-1133">Transmembrane helix</keyword>
<organism evidence="7 8">
    <name type="scientific">Tahibacter soli</name>
    <dbReference type="NCBI Taxonomy" id="2983605"/>
    <lineage>
        <taxon>Bacteria</taxon>
        <taxon>Pseudomonadati</taxon>
        <taxon>Pseudomonadota</taxon>
        <taxon>Gammaproteobacteria</taxon>
        <taxon>Lysobacterales</taxon>
        <taxon>Rhodanobacteraceae</taxon>
        <taxon>Tahibacter</taxon>
    </lineage>
</organism>
<evidence type="ECO:0000256" key="5">
    <source>
        <dbReference type="SAM" id="Phobius"/>
    </source>
</evidence>
<dbReference type="EMBL" id="JAOVZO020000019">
    <property type="protein sequence ID" value="MDC8015037.1"/>
    <property type="molecule type" value="Genomic_DNA"/>
</dbReference>
<feature type="domain" description="Yip1" evidence="6">
    <location>
        <begin position="11"/>
        <end position="224"/>
    </location>
</feature>
<comment type="subcellular location">
    <subcellularLocation>
        <location evidence="1">Membrane</location>
        <topology evidence="1">Multi-pass membrane protein</topology>
    </subcellularLocation>
</comment>
<name>A0A9X3YMI6_9GAMM</name>
<comment type="caution">
    <text evidence="7">The sequence shown here is derived from an EMBL/GenBank/DDBJ whole genome shotgun (WGS) entry which is preliminary data.</text>
</comment>
<evidence type="ECO:0000256" key="2">
    <source>
        <dbReference type="ARBA" id="ARBA00022692"/>
    </source>
</evidence>
<dbReference type="GO" id="GO:0016020">
    <property type="term" value="C:membrane"/>
    <property type="evidence" value="ECO:0007669"/>
    <property type="project" value="UniProtKB-SubCell"/>
</dbReference>
<keyword evidence="4 5" id="KW-0472">Membrane</keyword>
<dbReference type="Proteomes" id="UP001139971">
    <property type="component" value="Unassembled WGS sequence"/>
</dbReference>
<protein>
    <submittedName>
        <fullName evidence="7">YIP1 family protein</fullName>
    </submittedName>
</protein>
<evidence type="ECO:0000256" key="4">
    <source>
        <dbReference type="ARBA" id="ARBA00023136"/>
    </source>
</evidence>
<feature type="transmembrane region" description="Helical" evidence="5">
    <location>
        <begin position="124"/>
        <end position="145"/>
    </location>
</feature>
<feature type="transmembrane region" description="Helical" evidence="5">
    <location>
        <begin position="181"/>
        <end position="201"/>
    </location>
</feature>
<proteinExistence type="predicted"/>
<evidence type="ECO:0000313" key="7">
    <source>
        <dbReference type="EMBL" id="MDC8015037.1"/>
    </source>
</evidence>
<sequence>MSATQRIALAFFDPKAAFERLKNDPRYLFALALVVVATCATWIWYYAVVDIDWLQDKLIEQKGYTAPAEIDMARQVMTRGSLGVFAIAGGVVGIPLLLLAWAGWFRQAANFASVDLPLRKWYAFATWTALPGALLLPIVAVQLALGHGRQTAPDELNPVSLNQLVLGLPPGSAAAAIFNSFSLLSVWTIVLITVGLVQWGVRSVPRALAIALAPYVVFYGGWALVSFLRSGA</sequence>
<dbReference type="InterPro" id="IPR006977">
    <property type="entry name" value="Yip1_dom"/>
</dbReference>
<feature type="transmembrane region" description="Helical" evidence="5">
    <location>
        <begin position="207"/>
        <end position="228"/>
    </location>
</feature>
<evidence type="ECO:0000259" key="6">
    <source>
        <dbReference type="Pfam" id="PF04893"/>
    </source>
</evidence>
<gene>
    <name evidence="7" type="ORF">OD750_021035</name>
</gene>
<evidence type="ECO:0000313" key="8">
    <source>
        <dbReference type="Proteomes" id="UP001139971"/>
    </source>
</evidence>
<evidence type="ECO:0000256" key="1">
    <source>
        <dbReference type="ARBA" id="ARBA00004141"/>
    </source>
</evidence>
<accession>A0A9X3YMI6</accession>
<reference evidence="7" key="1">
    <citation type="submission" date="2023-02" db="EMBL/GenBank/DDBJ databases">
        <title>Tahibacter soli sp. nov. isolated from soil.</title>
        <authorList>
            <person name="Baek J.H."/>
            <person name="Lee J.K."/>
            <person name="Choi D.G."/>
            <person name="Jeon C.O."/>
        </authorList>
    </citation>
    <scope>NUCLEOTIDE SEQUENCE</scope>
    <source>
        <strain evidence="7">BL</strain>
    </source>
</reference>
<dbReference type="Pfam" id="PF04893">
    <property type="entry name" value="Yip1"/>
    <property type="match status" value="1"/>
</dbReference>